<feature type="compositionally biased region" description="Basic and acidic residues" evidence="1">
    <location>
        <begin position="522"/>
        <end position="535"/>
    </location>
</feature>
<feature type="region of interest" description="Disordered" evidence="1">
    <location>
        <begin position="1162"/>
        <end position="1221"/>
    </location>
</feature>
<organism evidence="3 4">
    <name type="scientific">Podila minutissima</name>
    <dbReference type="NCBI Taxonomy" id="64525"/>
    <lineage>
        <taxon>Eukaryota</taxon>
        <taxon>Fungi</taxon>
        <taxon>Fungi incertae sedis</taxon>
        <taxon>Mucoromycota</taxon>
        <taxon>Mortierellomycotina</taxon>
        <taxon>Mortierellomycetes</taxon>
        <taxon>Mortierellales</taxon>
        <taxon>Mortierellaceae</taxon>
        <taxon>Podila</taxon>
    </lineage>
</organism>
<feature type="region of interest" description="Disordered" evidence="1">
    <location>
        <begin position="655"/>
        <end position="734"/>
    </location>
</feature>
<gene>
    <name evidence="3" type="ORF">BG006_005188</name>
</gene>
<sequence>MSIRLVSSARNLREQFKGNGGTNLTASGGISIYTSASGGISNVKTLDPSSPSPSLLSRQGSFLRRSKSQHKKKLIPKVFADDNNNNGHHDGTLDLSMEMTLVIVKRCIKEIRLATKGILRQVQMAQSQKVIMDTIRLILDDDAGTELSVLRQIDIHLIAHAMKWAIRYSEETLVTYGDYQALFLDQDRSFSRFVHDLPPTNRAILLDLFSLCADVTLLRHLNDMSLVAVAKAISLSIMAEPEREFTTFDASLQQRNMWGAACEDLLRAFLVIKTTHDLAKIEHEDEVDENRYVDNITRVVKSARQRSNENGVMPNVSVPTSASSTGWPTAMTPSGYGHPSNGYFDQVPTPRSASPFSQQSGSVNGSSSLSRSHSLAKSTSSRSRPISPAPFGDEVVEYEQMMQDHTHLVRLRHTNRHSRSLRPAEMDRRKSSAGLEGLYMLPVHDSNDAMDGYESEPDISHPSIIPDFADGLGWDFSKIADLQQAGDPPSLTHTKSTDKGVNRSNSSSSSSSSSSIGSSSSKEGHLLPSRVREMSKQSTNRLRQLQEQHLSDYPSTLQRAASHQDMSSSYRDSDGVSPPQASIQRSATNFGKVFVADNSSPSTSPQKANRNSVLRRSVSLDPHAMQTRLQKKSNDLRHDALIRDLAIQEGFSPSSAFSLESSPQDLERPAIPTRSASQGMGRSMSKNMPLGAKLEISVGNNLPSGTSELTPISNPPSNSSLNSPRPQLPLPDIPQSTRTFEVVSRPKDIEVNVLFTPITPISPKAEMRSKFQESFSDRPMSPPPGYVNGQNSNNFHSRSPTSGSSRSQTGASPSSSKMSSSPKRSEGQPRAPVQQGTTFSGISTSSPNPPEGKSKAAGFIRALSHKLRSKQSDDQLRPVRINNQVVGSTAVPPSVSIQAPRLELNFLGDPAAGTSGAKVSHPEDELPPMSAPASFALNGMALSGSGPGPIENWRKLAQDSLPVPTPGSGELGPSSQAFSPPVGFMAGRRASGTLFGAGNVTHREQRRRSKNFIVGTSSMSRSPLNQLQSAKSDGNANSRPIRPSRLRKERGSSSDSSYTTDEDSVKPHSVSGPIPQPKPQPQATLSEPTPSLSSSQATANSPTSPQKTPGAGREYRFSTATLLKDGKLYYQLQWDSFSELGFKSDFFHEPEQYLSGLHQKRVSRMAPPSRAPSSPANQSSAVPSNPPPGQPLPLGQTSQESQQSQEGRRSQDGPSPEQRLAAMKAARESFMALVKDPKALAALKAGSTGGIGQATIIGTGSFPIGSTQPVLHQAIPTPLSPTSLKQNTAPSSALAARVSQRTLGNIPENPYPSPAQSPHGSSTTLTQQSHQKTPSLSSSVQDANASLQKSMSGASSHSSQGPLSERSRDMGPSSGNTAAGAGGAVLSSSLPTRPAKETITTDSPVPPSTPMKAKKNRLFGSKFKSSSKKNHRTSMSLNTNTNNIYNYNTNINNKSESGKKKVPMGVVRQDLMTKTEESLDEVFPWMTVEHMTGRESGWVMLEPVKDGAVGWVKIDKLEEEMAKFADVEKRRP</sequence>
<feature type="compositionally biased region" description="Polar residues" evidence="1">
    <location>
        <begin position="1316"/>
        <end position="1349"/>
    </location>
</feature>
<feature type="compositionally biased region" description="Polar residues" evidence="1">
    <location>
        <begin position="597"/>
        <end position="614"/>
    </location>
</feature>
<feature type="compositionally biased region" description="Polar residues" evidence="1">
    <location>
        <begin position="1096"/>
        <end position="1107"/>
    </location>
</feature>
<dbReference type="Gene3D" id="1.10.555.10">
    <property type="entry name" value="Rho GTPase activation protein"/>
    <property type="match status" value="1"/>
</dbReference>
<feature type="compositionally biased region" description="Low complexity" evidence="1">
    <location>
        <begin position="1164"/>
        <end position="1183"/>
    </location>
</feature>
<name>A0A9P5SPB7_9FUNG</name>
<feature type="compositionally biased region" description="Polar residues" evidence="1">
    <location>
        <begin position="834"/>
        <end position="846"/>
    </location>
</feature>
<feature type="compositionally biased region" description="Low complexity" evidence="1">
    <location>
        <begin position="46"/>
        <end position="57"/>
    </location>
</feature>
<comment type="caution">
    <text evidence="3">The sequence shown here is derived from an EMBL/GenBank/DDBJ whole genome shotgun (WGS) entry which is preliminary data.</text>
</comment>
<reference evidence="3" key="1">
    <citation type="journal article" date="2020" name="Fungal Divers.">
        <title>Resolving the Mortierellaceae phylogeny through synthesis of multi-gene phylogenetics and phylogenomics.</title>
        <authorList>
            <person name="Vandepol N."/>
            <person name="Liber J."/>
            <person name="Desiro A."/>
            <person name="Na H."/>
            <person name="Kennedy M."/>
            <person name="Barry K."/>
            <person name="Grigoriev I.V."/>
            <person name="Miller A.N."/>
            <person name="O'Donnell K."/>
            <person name="Stajich J.E."/>
            <person name="Bonito G."/>
        </authorList>
    </citation>
    <scope>NUCLEOTIDE SEQUENCE</scope>
    <source>
        <strain evidence="3">NVP1</strain>
    </source>
</reference>
<feature type="region of interest" description="Disordered" evidence="1">
    <location>
        <begin position="43"/>
        <end position="70"/>
    </location>
</feature>
<keyword evidence="4" id="KW-1185">Reference proteome</keyword>
<feature type="compositionally biased region" description="Polar residues" evidence="1">
    <location>
        <begin position="698"/>
        <end position="710"/>
    </location>
</feature>
<feature type="compositionally biased region" description="Low complexity" evidence="1">
    <location>
        <begin position="711"/>
        <end position="725"/>
    </location>
</feature>
<feature type="region of interest" description="Disordered" evidence="1">
    <location>
        <begin position="765"/>
        <end position="855"/>
    </location>
</feature>
<dbReference type="Pfam" id="PF00620">
    <property type="entry name" value="RhoGAP"/>
    <property type="match status" value="1"/>
</dbReference>
<feature type="region of interest" description="Disordered" evidence="1">
    <location>
        <begin position="555"/>
        <end position="582"/>
    </location>
</feature>
<feature type="compositionally biased region" description="Polar residues" evidence="1">
    <location>
        <begin position="317"/>
        <end position="327"/>
    </location>
</feature>
<feature type="compositionally biased region" description="Basic residues" evidence="1">
    <location>
        <begin position="411"/>
        <end position="420"/>
    </location>
</feature>
<feature type="compositionally biased region" description="Polar residues" evidence="1">
    <location>
        <begin position="555"/>
        <end position="570"/>
    </location>
</feature>
<feature type="compositionally biased region" description="Low complexity" evidence="1">
    <location>
        <begin position="504"/>
        <end position="521"/>
    </location>
</feature>
<evidence type="ECO:0000313" key="4">
    <source>
        <dbReference type="Proteomes" id="UP000696485"/>
    </source>
</evidence>
<feature type="region of interest" description="Disordered" evidence="1">
    <location>
        <begin position="304"/>
        <end position="390"/>
    </location>
</feature>
<dbReference type="InterPro" id="IPR008936">
    <property type="entry name" value="Rho_GTPase_activation_prot"/>
</dbReference>
<feature type="compositionally biased region" description="Low complexity" evidence="1">
    <location>
        <begin position="1192"/>
        <end position="1205"/>
    </location>
</feature>
<feature type="domain" description="Rho-GAP" evidence="2">
    <location>
        <begin position="91"/>
        <end position="273"/>
    </location>
</feature>
<dbReference type="PROSITE" id="PS50238">
    <property type="entry name" value="RHOGAP"/>
    <property type="match status" value="1"/>
</dbReference>
<dbReference type="SUPFAM" id="SSF48350">
    <property type="entry name" value="GTPase activation domain, GAP"/>
    <property type="match status" value="1"/>
</dbReference>
<dbReference type="EMBL" id="JAAAUY010000291">
    <property type="protein sequence ID" value="KAF9331955.1"/>
    <property type="molecule type" value="Genomic_DNA"/>
</dbReference>
<evidence type="ECO:0000313" key="3">
    <source>
        <dbReference type="EMBL" id="KAF9331955.1"/>
    </source>
</evidence>
<dbReference type="InterPro" id="IPR000198">
    <property type="entry name" value="RhoGAP_dom"/>
</dbReference>
<feature type="region of interest" description="Disordered" evidence="1">
    <location>
        <begin position="411"/>
        <end position="433"/>
    </location>
</feature>
<feature type="compositionally biased region" description="Polar residues" evidence="1">
    <location>
        <begin position="1280"/>
        <end position="1291"/>
    </location>
</feature>
<feature type="compositionally biased region" description="Polar residues" evidence="1">
    <location>
        <begin position="674"/>
        <end position="686"/>
    </location>
</feature>
<accession>A0A9P5SPB7</accession>
<feature type="region of interest" description="Disordered" evidence="1">
    <location>
        <begin position="1273"/>
        <end position="1441"/>
    </location>
</feature>
<feature type="region of interest" description="Disordered" evidence="1">
    <location>
        <begin position="594"/>
        <end position="631"/>
    </location>
</feature>
<feature type="region of interest" description="Disordered" evidence="1">
    <location>
        <begin position="483"/>
        <end position="542"/>
    </location>
</feature>
<protein>
    <recommendedName>
        <fullName evidence="2">Rho-GAP domain-containing protein</fullName>
    </recommendedName>
</protein>
<dbReference type="GO" id="GO:0007165">
    <property type="term" value="P:signal transduction"/>
    <property type="evidence" value="ECO:0007669"/>
    <property type="project" value="InterPro"/>
</dbReference>
<feature type="compositionally biased region" description="Low complexity" evidence="1">
    <location>
        <begin position="1084"/>
        <end position="1095"/>
    </location>
</feature>
<feature type="compositionally biased region" description="Low complexity" evidence="1">
    <location>
        <begin position="1350"/>
        <end position="1364"/>
    </location>
</feature>
<dbReference type="Proteomes" id="UP000696485">
    <property type="component" value="Unassembled WGS sequence"/>
</dbReference>
<evidence type="ECO:0000256" key="1">
    <source>
        <dbReference type="SAM" id="MobiDB-lite"/>
    </source>
</evidence>
<evidence type="ECO:0000259" key="2">
    <source>
        <dbReference type="PROSITE" id="PS50238"/>
    </source>
</evidence>
<feature type="compositionally biased region" description="Low complexity" evidence="1">
    <location>
        <begin position="357"/>
        <end position="383"/>
    </location>
</feature>
<proteinExistence type="predicted"/>
<feature type="region of interest" description="Disordered" evidence="1">
    <location>
        <begin position="959"/>
        <end position="1113"/>
    </location>
</feature>
<feature type="compositionally biased region" description="Polar residues" evidence="1">
    <location>
        <begin position="1014"/>
        <end position="1038"/>
    </location>
</feature>
<feature type="compositionally biased region" description="Low complexity" evidence="1">
    <location>
        <begin position="797"/>
        <end position="822"/>
    </location>
</feature>